<dbReference type="EMBL" id="JBGCUC010000025">
    <property type="protein sequence ID" value="MFG6078662.1"/>
    <property type="molecule type" value="Genomic_DNA"/>
</dbReference>
<evidence type="ECO:0000256" key="1">
    <source>
        <dbReference type="ARBA" id="ARBA00023015"/>
    </source>
</evidence>
<dbReference type="Proteomes" id="UP001605250">
    <property type="component" value="Unassembled WGS sequence"/>
</dbReference>
<dbReference type="PANTHER" id="PTHR43436:SF2">
    <property type="entry name" value="ARAC_XYLS FAMILY TRANSCRIPTIONAL REGULATOR"/>
    <property type="match status" value="1"/>
</dbReference>
<dbReference type="Pfam" id="PF06719">
    <property type="entry name" value="AraC_N"/>
    <property type="match status" value="1"/>
</dbReference>
<gene>
    <name evidence="4" type="ORF">AB3U87_20120</name>
</gene>
<dbReference type="SMART" id="SM00342">
    <property type="entry name" value="HTH_ARAC"/>
    <property type="match status" value="1"/>
</dbReference>
<sequence length="306" mass="34128">MPGMITLVKALAAQEGYNLTALPDVRILRADRPLARTPVLYDPGIVIVCQGSKRGYFGQQTYLYDEQHYLAVSVPVPFVMETDASAEHPLLAIYMHLDFQLAAELMLQIEQHDARHPPAAPQSMMSSPMDDAVKTAVLRLLEVLNNPLESAILGPARVRELYFRVLTGAQGNAMRAALTLQGQFGKIGKVLQRIHATYPEPLTLTQLAMEAGMSVPTFHGHFKAITRMPPMQYVKSVRLHQARMLMVRQQITAAAASYAVGYESPSQFNREFKRLFGLPPAEEIKRMQRYFAVPPVQQASIFVSSH</sequence>
<evidence type="ECO:0000256" key="2">
    <source>
        <dbReference type="ARBA" id="ARBA00023163"/>
    </source>
</evidence>
<dbReference type="PROSITE" id="PS01124">
    <property type="entry name" value="HTH_ARAC_FAMILY_2"/>
    <property type="match status" value="1"/>
</dbReference>
<keyword evidence="5" id="KW-1185">Reference proteome</keyword>
<evidence type="ECO:0000313" key="5">
    <source>
        <dbReference type="Proteomes" id="UP001605250"/>
    </source>
</evidence>
<dbReference type="RefSeq" id="WP_253454405.1">
    <property type="nucleotide sequence ID" value="NZ_JBGCUC010000025.1"/>
</dbReference>
<keyword evidence="1" id="KW-0805">Transcription regulation</keyword>
<dbReference type="InterPro" id="IPR009594">
    <property type="entry name" value="Tscrpt_reg_HTH_AraC_N"/>
</dbReference>
<keyword evidence="2" id="KW-0804">Transcription</keyword>
<comment type="caution">
    <text evidence="4">The sequence shown here is derived from an EMBL/GenBank/DDBJ whole genome shotgun (WGS) entry which is preliminary data.</text>
</comment>
<dbReference type="SUPFAM" id="SSF46689">
    <property type="entry name" value="Homeodomain-like"/>
    <property type="match status" value="2"/>
</dbReference>
<organism evidence="4 5">
    <name type="scientific">Erwinia plantamica</name>
    <dbReference type="NCBI Taxonomy" id="3237104"/>
    <lineage>
        <taxon>Bacteria</taxon>
        <taxon>Pseudomonadati</taxon>
        <taxon>Pseudomonadota</taxon>
        <taxon>Gammaproteobacteria</taxon>
        <taxon>Enterobacterales</taxon>
        <taxon>Erwiniaceae</taxon>
        <taxon>Erwinia</taxon>
    </lineage>
</organism>
<reference evidence="4 5" key="1">
    <citation type="submission" date="2024-07" db="EMBL/GenBank/DDBJ databases">
        <title>Novel bacterial strain Erwinia sp. OPT-41 promoting growth of various crops.</title>
        <authorList>
            <person name="Egorshina A."/>
            <person name="Lukyantsev M.A."/>
            <person name="Golubev S.N."/>
            <person name="Muratova A.Y."/>
            <person name="Bulygina E.A."/>
        </authorList>
    </citation>
    <scope>NUCLEOTIDE SEQUENCE [LARGE SCALE GENOMIC DNA]</scope>
    <source>
        <strain evidence="4 5">OPT-41</strain>
    </source>
</reference>
<dbReference type="InterPro" id="IPR009057">
    <property type="entry name" value="Homeodomain-like_sf"/>
</dbReference>
<evidence type="ECO:0000259" key="3">
    <source>
        <dbReference type="PROSITE" id="PS01124"/>
    </source>
</evidence>
<feature type="domain" description="HTH araC/xylS-type" evidence="3">
    <location>
        <begin position="188"/>
        <end position="286"/>
    </location>
</feature>
<dbReference type="InterPro" id="IPR018060">
    <property type="entry name" value="HTH_AraC"/>
</dbReference>
<accession>A0ABW7CRF4</accession>
<dbReference type="Pfam" id="PF12833">
    <property type="entry name" value="HTH_18"/>
    <property type="match status" value="1"/>
</dbReference>
<name>A0ABW7CRF4_9GAMM</name>
<evidence type="ECO:0000313" key="4">
    <source>
        <dbReference type="EMBL" id="MFG6078662.1"/>
    </source>
</evidence>
<proteinExistence type="predicted"/>
<dbReference type="Gene3D" id="1.10.10.60">
    <property type="entry name" value="Homeodomain-like"/>
    <property type="match status" value="2"/>
</dbReference>
<protein>
    <submittedName>
        <fullName evidence="4">AraC family transcriptional regulator N-terminal domain-containing protein</fullName>
    </submittedName>
</protein>
<dbReference type="PANTHER" id="PTHR43436">
    <property type="entry name" value="ARAC-FAMILY TRANSCRIPTIONAL REGULATOR"/>
    <property type="match status" value="1"/>
</dbReference>